<dbReference type="PROSITE" id="PS00061">
    <property type="entry name" value="ADH_SHORT"/>
    <property type="match status" value="1"/>
</dbReference>
<dbReference type="PRINTS" id="PR00080">
    <property type="entry name" value="SDRFAMILY"/>
</dbReference>
<dbReference type="PANTHER" id="PTHR43477">
    <property type="entry name" value="DIHYDROANTICAPSIN 7-DEHYDROGENASE"/>
    <property type="match status" value="1"/>
</dbReference>
<dbReference type="CDD" id="cd05233">
    <property type="entry name" value="SDR_c"/>
    <property type="match status" value="1"/>
</dbReference>
<dbReference type="Proteomes" id="UP000608154">
    <property type="component" value="Unassembled WGS sequence"/>
</dbReference>
<evidence type="ECO:0000313" key="3">
    <source>
        <dbReference type="EMBL" id="GGC06795.1"/>
    </source>
</evidence>
<dbReference type="GO" id="GO:0016491">
    <property type="term" value="F:oxidoreductase activity"/>
    <property type="evidence" value="ECO:0007669"/>
    <property type="project" value="UniProtKB-KW"/>
</dbReference>
<dbReference type="Gene3D" id="3.40.50.720">
    <property type="entry name" value="NAD(P)-binding Rossmann-like Domain"/>
    <property type="match status" value="1"/>
</dbReference>
<dbReference type="InterPro" id="IPR051122">
    <property type="entry name" value="SDR_DHRS6-like"/>
</dbReference>
<dbReference type="PRINTS" id="PR00081">
    <property type="entry name" value="GDHRDH"/>
</dbReference>
<dbReference type="FunFam" id="3.40.50.720:FF:000084">
    <property type="entry name" value="Short-chain dehydrogenase reductase"/>
    <property type="match status" value="1"/>
</dbReference>
<dbReference type="InterPro" id="IPR020904">
    <property type="entry name" value="Sc_DH/Rdtase_CS"/>
</dbReference>
<dbReference type="InterPro" id="IPR002347">
    <property type="entry name" value="SDR_fam"/>
</dbReference>
<proteinExistence type="inferred from homology"/>
<dbReference type="Pfam" id="PF13561">
    <property type="entry name" value="adh_short_C2"/>
    <property type="match status" value="1"/>
</dbReference>
<comment type="caution">
    <text evidence="3">The sequence shown here is derived from an EMBL/GenBank/DDBJ whole genome shotgun (WGS) entry which is preliminary data.</text>
</comment>
<protein>
    <submittedName>
        <fullName evidence="3">3-oxoacyl-ACP reductase</fullName>
    </submittedName>
</protein>
<gene>
    <name evidence="3" type="ORF">GCM10011494_26830</name>
</gene>
<dbReference type="EMBL" id="BMHK01000018">
    <property type="protein sequence ID" value="GGC06795.1"/>
    <property type="molecule type" value="Genomic_DNA"/>
</dbReference>
<keyword evidence="2" id="KW-0560">Oxidoreductase</keyword>
<evidence type="ECO:0000313" key="4">
    <source>
        <dbReference type="Proteomes" id="UP000608154"/>
    </source>
</evidence>
<dbReference type="SUPFAM" id="SSF51735">
    <property type="entry name" value="NAD(P)-binding Rossmann-fold domains"/>
    <property type="match status" value="1"/>
</dbReference>
<comment type="similarity">
    <text evidence="1">Belongs to the short-chain dehydrogenases/reductases (SDR) family.</text>
</comment>
<evidence type="ECO:0000256" key="2">
    <source>
        <dbReference type="ARBA" id="ARBA00023002"/>
    </source>
</evidence>
<sequence>MAPRFTGKRVLLTGGASGIGRATADLFAAEGAIVTIGDIDIEGAQRAASETAGHAFAYDSRDPESAVLLAAKAAEAMGGIDILLNIAGIMTWGRIEETSPDAWKRTLDINLSGPFFLTQAAFPYLRESKGNIVNVASAGGLHAVYGTAAYGISKAGVISLTKAASLEFSNYGIRVNAVAPGGVATPMHEKSTAGGGVDPEIFSTAAARNMPKLTDRDACTPPEIAAAIAYLASDDARYATGTILVLDGGQTTG</sequence>
<dbReference type="PANTHER" id="PTHR43477:SF1">
    <property type="entry name" value="DIHYDROANTICAPSIN 7-DEHYDROGENASE"/>
    <property type="match status" value="1"/>
</dbReference>
<evidence type="ECO:0000256" key="1">
    <source>
        <dbReference type="ARBA" id="ARBA00006484"/>
    </source>
</evidence>
<keyword evidence="4" id="KW-1185">Reference proteome</keyword>
<organism evidence="3 4">
    <name type="scientific">Novosphingobium endophyticum</name>
    <dbReference type="NCBI Taxonomy" id="1955250"/>
    <lineage>
        <taxon>Bacteria</taxon>
        <taxon>Pseudomonadati</taxon>
        <taxon>Pseudomonadota</taxon>
        <taxon>Alphaproteobacteria</taxon>
        <taxon>Sphingomonadales</taxon>
        <taxon>Sphingomonadaceae</taxon>
        <taxon>Novosphingobium</taxon>
    </lineage>
</organism>
<reference evidence="3" key="2">
    <citation type="submission" date="2020-09" db="EMBL/GenBank/DDBJ databases">
        <authorList>
            <person name="Sun Q."/>
            <person name="Zhou Y."/>
        </authorList>
    </citation>
    <scope>NUCLEOTIDE SEQUENCE</scope>
    <source>
        <strain evidence="3">CGMCC 1.15095</strain>
    </source>
</reference>
<name>A0A916X689_9SPHN</name>
<dbReference type="InterPro" id="IPR036291">
    <property type="entry name" value="NAD(P)-bd_dom_sf"/>
</dbReference>
<reference evidence="3" key="1">
    <citation type="journal article" date="2014" name="Int. J. Syst. Evol. Microbiol.">
        <title>Complete genome sequence of Corynebacterium casei LMG S-19264T (=DSM 44701T), isolated from a smear-ripened cheese.</title>
        <authorList>
            <consortium name="US DOE Joint Genome Institute (JGI-PGF)"/>
            <person name="Walter F."/>
            <person name="Albersmeier A."/>
            <person name="Kalinowski J."/>
            <person name="Ruckert C."/>
        </authorList>
    </citation>
    <scope>NUCLEOTIDE SEQUENCE</scope>
    <source>
        <strain evidence="3">CGMCC 1.15095</strain>
    </source>
</reference>
<dbReference type="AlphaFoldDB" id="A0A916X689"/>
<accession>A0A916X689</accession>
<dbReference type="RefSeq" id="WP_188772056.1">
    <property type="nucleotide sequence ID" value="NZ_BMHK01000018.1"/>
</dbReference>